<dbReference type="SMART" id="SM00490">
    <property type="entry name" value="HELICc"/>
    <property type="match status" value="1"/>
</dbReference>
<evidence type="ECO:0000256" key="4">
    <source>
        <dbReference type="ARBA" id="ARBA00022840"/>
    </source>
</evidence>
<dbReference type="InterPro" id="IPR001650">
    <property type="entry name" value="Helicase_C-like"/>
</dbReference>
<dbReference type="InterPro" id="IPR046931">
    <property type="entry name" value="HTH_61"/>
</dbReference>
<feature type="compositionally biased region" description="Polar residues" evidence="6">
    <location>
        <begin position="31"/>
        <end position="47"/>
    </location>
</feature>
<evidence type="ECO:0000259" key="7">
    <source>
        <dbReference type="PROSITE" id="PS51192"/>
    </source>
</evidence>
<dbReference type="PANTHER" id="PTHR47961:SF12">
    <property type="entry name" value="HELICASE POLQ-LIKE"/>
    <property type="match status" value="1"/>
</dbReference>
<dbReference type="CDD" id="cd18795">
    <property type="entry name" value="SF2_C_Ski2"/>
    <property type="match status" value="1"/>
</dbReference>
<gene>
    <name evidence="10" type="primary">LOC106804926</name>
</gene>
<evidence type="ECO:0000256" key="6">
    <source>
        <dbReference type="SAM" id="MobiDB-lite"/>
    </source>
</evidence>
<dbReference type="Proteomes" id="UP000695022">
    <property type="component" value="Unplaced"/>
</dbReference>
<dbReference type="PANTHER" id="PTHR47961">
    <property type="entry name" value="DNA POLYMERASE THETA, PUTATIVE (AFU_ORTHOLOGUE AFUA_1G05260)-RELATED"/>
    <property type="match status" value="1"/>
</dbReference>
<feature type="region of interest" description="Disordered" evidence="6">
    <location>
        <begin position="1"/>
        <end position="60"/>
    </location>
</feature>
<feature type="compositionally biased region" description="Low complexity" evidence="6">
    <location>
        <begin position="169"/>
        <end position="183"/>
    </location>
</feature>
<feature type="domain" description="Helicase ATP-binding" evidence="7">
    <location>
        <begin position="336"/>
        <end position="517"/>
    </location>
</feature>
<dbReference type="Pfam" id="PF00271">
    <property type="entry name" value="Helicase_C"/>
    <property type="match status" value="1"/>
</dbReference>
<comment type="catalytic activity">
    <reaction evidence="5">
        <text>ATP + H2O = ADP + phosphate + H(+)</text>
        <dbReference type="Rhea" id="RHEA:13065"/>
        <dbReference type="ChEBI" id="CHEBI:15377"/>
        <dbReference type="ChEBI" id="CHEBI:15378"/>
        <dbReference type="ChEBI" id="CHEBI:30616"/>
        <dbReference type="ChEBI" id="CHEBI:43474"/>
        <dbReference type="ChEBI" id="CHEBI:456216"/>
        <dbReference type="EC" id="5.6.2.4"/>
    </reaction>
</comment>
<dbReference type="Pfam" id="PF00270">
    <property type="entry name" value="DEAD"/>
    <property type="match status" value="1"/>
</dbReference>
<evidence type="ECO:0000313" key="10">
    <source>
        <dbReference type="RefSeq" id="XP_014661820.1"/>
    </source>
</evidence>
<feature type="compositionally biased region" description="Basic and acidic residues" evidence="6">
    <location>
        <begin position="18"/>
        <end position="28"/>
    </location>
</feature>
<dbReference type="PROSITE" id="PS51192">
    <property type="entry name" value="HELICASE_ATP_BIND_1"/>
    <property type="match status" value="1"/>
</dbReference>
<feature type="compositionally biased region" description="Basic and acidic residues" evidence="6">
    <location>
        <begin position="1098"/>
        <end position="1115"/>
    </location>
</feature>
<evidence type="ECO:0000256" key="3">
    <source>
        <dbReference type="ARBA" id="ARBA00022806"/>
    </source>
</evidence>
<dbReference type="SUPFAM" id="SSF158702">
    <property type="entry name" value="Sec63 N-terminal domain-like"/>
    <property type="match status" value="1"/>
</dbReference>
<dbReference type="InterPro" id="IPR036390">
    <property type="entry name" value="WH_DNA-bd_sf"/>
</dbReference>
<sequence>MIIRKTLTRRSVRQHQAKQSEKRSRDVELPAQSQQIQSELHSDSNPIFSAHLPADGSTVDQRCTPQDKWVESSFNVSVSTSDESKACKRRRRSSLASLSQKPCAATSVEKERGSSAKPSLNLPPAKNEAIADSAVHDNSSFYEDDSVLAMIDLCEAEYVRQSASVSTDGVAASSSNASAGNDVVTPPKGRCLESSLHASNEGPSVPETAIAGRKTQAESSESPTRAVVAGEPGRDANNETRAAVSAAMSMQTRIRRALQQNASVSTTPEMLRAKKLRDTTLRREIDDAPPLPPPESPSAAAAADDFFGLPAKVKVLLEKVRGIKELFPWQRECLNLPAVRRGGNLVYSLPTSGGKTLVAEILVLRQLLLRRRNAALVLPYVSIVTEKVQALSPFADALGFLVEEYAGSRGAFPPVARRRRNSVYVCTIEKAHALTNSLVETGRLDSLGLVVVDELHMIGDGGRRGATLEAMLAKLMFVAGGDGNRGDDGVQIVGMSATLRNVDELAAFLDAELFTSDFRPVALTEYLKVGADVYEIDQRAASAEDRLTHRRVVVATKAPAGGPRRRDDDDPDHLLTLALEVIPAHSCLVFCSTKKNCENVAMNLCRRMDASLREVRARDRRALRGALALEGEGQACPILRYTMQYGVAYHHGGLTVDERRLIEAAYLDGALCLLACTSTLAAGVNLPARRVILRAPYVGRELITRSQYKQMVGRAGRAGIDSAGESVLVVQPGDRARVVAAVVGGAYETCRSSLPHDDGGGIESLALSCVGLGVAGSRERLRALMRRTLLARQSPRPDAEVATRVDVALASLVERGLVREDGGGALAATRLGRAAFKGPVNHALARTLYDDLRRAQGALHLASHLHLLYLVTPYEQADAVRVDWMTYLDALSRLDADETRAAAAVGVTEGYVARRIAGGGGGGGPSSADAAAVARRFYVTLMLLALWKRATVWEVAQRFSCSRGFAQGLHAAAAGFAACASYFAGELAELWPYPRLLADVAARLSSCTSPELAPLTEIAGVRASRARALHAAGFRAPADVAAARPDDLARRVAGVARKQAATLIASARIVVTATADALREQADELLRASRAQTPVAASDDRNVGEDVTGGDDHAAAGRGGGGSEPWGSEVSVPAMDSESQTSALGSVCDYPS</sequence>
<dbReference type="InterPro" id="IPR050474">
    <property type="entry name" value="Hel308_SKI2-like"/>
</dbReference>
<proteinExistence type="predicted"/>
<evidence type="ECO:0000259" key="8">
    <source>
        <dbReference type="PROSITE" id="PS51194"/>
    </source>
</evidence>
<evidence type="ECO:0000256" key="5">
    <source>
        <dbReference type="ARBA" id="ARBA00048988"/>
    </source>
</evidence>
<accession>A0ABM1DPE9</accession>
<keyword evidence="2" id="KW-0378">Hydrolase</keyword>
<dbReference type="Gene3D" id="3.40.50.300">
    <property type="entry name" value="P-loop containing nucleotide triphosphate hydrolases"/>
    <property type="match status" value="2"/>
</dbReference>
<dbReference type="Pfam" id="PF20470">
    <property type="entry name" value="HTH_61"/>
    <property type="match status" value="1"/>
</dbReference>
<dbReference type="GeneID" id="106804926"/>
<feature type="compositionally biased region" description="Basic residues" evidence="6">
    <location>
        <begin position="1"/>
        <end position="16"/>
    </location>
</feature>
<keyword evidence="3" id="KW-0347">Helicase</keyword>
<reference evidence="10" key="1">
    <citation type="submission" date="2025-08" db="UniProtKB">
        <authorList>
            <consortium name="RefSeq"/>
        </authorList>
    </citation>
    <scope>IDENTIFICATION</scope>
</reference>
<dbReference type="Pfam" id="PF14520">
    <property type="entry name" value="HHH_5"/>
    <property type="match status" value="1"/>
</dbReference>
<feature type="domain" description="Helicase C-terminal" evidence="8">
    <location>
        <begin position="574"/>
        <end position="766"/>
    </location>
</feature>
<evidence type="ECO:0000256" key="1">
    <source>
        <dbReference type="ARBA" id="ARBA00022741"/>
    </source>
</evidence>
<dbReference type="SMART" id="SM00487">
    <property type="entry name" value="DEXDc"/>
    <property type="match status" value="1"/>
</dbReference>
<evidence type="ECO:0000313" key="9">
    <source>
        <dbReference type="Proteomes" id="UP000695022"/>
    </source>
</evidence>
<keyword evidence="9" id="KW-1185">Reference proteome</keyword>
<dbReference type="RefSeq" id="XP_014661820.1">
    <property type="nucleotide sequence ID" value="XM_014806334.1"/>
</dbReference>
<keyword evidence="1" id="KW-0547">Nucleotide-binding</keyword>
<feature type="region of interest" description="Disordered" evidence="6">
    <location>
        <begin position="169"/>
        <end position="236"/>
    </location>
</feature>
<dbReference type="SUPFAM" id="SSF52540">
    <property type="entry name" value="P-loop containing nucleoside triphosphate hydrolases"/>
    <property type="match status" value="1"/>
</dbReference>
<dbReference type="Pfam" id="PF21099">
    <property type="entry name" value="POLQ_helical"/>
    <property type="match status" value="1"/>
</dbReference>
<dbReference type="InterPro" id="IPR027417">
    <property type="entry name" value="P-loop_NTPase"/>
</dbReference>
<dbReference type="InterPro" id="IPR011545">
    <property type="entry name" value="DEAD/DEAH_box_helicase_dom"/>
</dbReference>
<feature type="region of interest" description="Disordered" evidence="6">
    <location>
        <begin position="98"/>
        <end position="124"/>
    </location>
</feature>
<feature type="region of interest" description="Disordered" evidence="6">
    <location>
        <begin position="1089"/>
        <end position="1152"/>
    </location>
</feature>
<dbReference type="SUPFAM" id="SSF46785">
    <property type="entry name" value="Winged helix' DNA-binding domain"/>
    <property type="match status" value="1"/>
</dbReference>
<dbReference type="Gene3D" id="1.10.3380.20">
    <property type="match status" value="1"/>
</dbReference>
<protein>
    <submittedName>
        <fullName evidence="10">Helicase POLQ-like</fullName>
    </submittedName>
</protein>
<dbReference type="PROSITE" id="PS51194">
    <property type="entry name" value="HELICASE_CTER"/>
    <property type="match status" value="1"/>
</dbReference>
<dbReference type="CDD" id="cd18026">
    <property type="entry name" value="DEXHc_POLQ-like"/>
    <property type="match status" value="1"/>
</dbReference>
<keyword evidence="4" id="KW-0067">ATP-binding</keyword>
<dbReference type="InterPro" id="IPR048960">
    <property type="entry name" value="POLQ-like_helical"/>
</dbReference>
<dbReference type="InterPro" id="IPR014001">
    <property type="entry name" value="Helicase_ATP-bd"/>
</dbReference>
<feature type="region of interest" description="Disordered" evidence="6">
    <location>
        <begin position="281"/>
        <end position="300"/>
    </location>
</feature>
<name>A0ABM1DPE9_PRICU</name>
<organism evidence="9 10">
    <name type="scientific">Priapulus caudatus</name>
    <name type="common">Priapulid worm</name>
    <dbReference type="NCBI Taxonomy" id="37621"/>
    <lineage>
        <taxon>Eukaryota</taxon>
        <taxon>Metazoa</taxon>
        <taxon>Ecdysozoa</taxon>
        <taxon>Scalidophora</taxon>
        <taxon>Priapulida</taxon>
        <taxon>Priapulimorpha</taxon>
        <taxon>Priapulimorphida</taxon>
        <taxon>Priapulidae</taxon>
        <taxon>Priapulus</taxon>
    </lineage>
</organism>
<evidence type="ECO:0000256" key="2">
    <source>
        <dbReference type="ARBA" id="ARBA00022801"/>
    </source>
</evidence>